<keyword evidence="5" id="KW-0949">S-adenosyl-L-methionine</keyword>
<keyword evidence="3 5" id="KW-1133">Transmembrane helix</keyword>
<dbReference type="Gene3D" id="1.20.120.1630">
    <property type="match status" value="1"/>
</dbReference>
<dbReference type="STRING" id="685588.A0A067T4F9"/>
<accession>A0A067T4F9</accession>
<dbReference type="EC" id="2.1.1.100" evidence="5"/>
<dbReference type="OrthoDB" id="422086at2759"/>
<comment type="similarity">
    <text evidence="5">Belongs to the class VI-like SAM-binding methyltransferase superfamily. Isoprenylcysteine carboxyl methyltransferase family.</text>
</comment>
<dbReference type="GO" id="GO:0005789">
    <property type="term" value="C:endoplasmic reticulum membrane"/>
    <property type="evidence" value="ECO:0007669"/>
    <property type="project" value="UniProtKB-SubCell"/>
</dbReference>
<keyword evidence="5" id="KW-0256">Endoplasmic reticulum</keyword>
<evidence type="ECO:0000256" key="2">
    <source>
        <dbReference type="ARBA" id="ARBA00022692"/>
    </source>
</evidence>
<evidence type="ECO:0000313" key="6">
    <source>
        <dbReference type="EMBL" id="KDR77237.1"/>
    </source>
</evidence>
<dbReference type="PANTHER" id="PTHR12714">
    <property type="entry name" value="PROTEIN-S ISOPRENYLCYSTEINE O-METHYLTRANSFERASE"/>
    <property type="match status" value="1"/>
</dbReference>
<keyword evidence="7" id="KW-1185">Reference proteome</keyword>
<dbReference type="EMBL" id="KL142377">
    <property type="protein sequence ID" value="KDR77237.1"/>
    <property type="molecule type" value="Genomic_DNA"/>
</dbReference>
<dbReference type="AlphaFoldDB" id="A0A067T4F9"/>
<keyword evidence="5" id="KW-0489">Methyltransferase</keyword>
<evidence type="ECO:0000256" key="4">
    <source>
        <dbReference type="ARBA" id="ARBA00023136"/>
    </source>
</evidence>
<dbReference type="HOGENOM" id="CLU_065200_6_0_1"/>
<dbReference type="PANTHER" id="PTHR12714:SF9">
    <property type="entry name" value="PROTEIN-S-ISOPRENYLCYSTEINE O-METHYLTRANSFERASE"/>
    <property type="match status" value="1"/>
</dbReference>
<dbReference type="GO" id="GO:0004671">
    <property type="term" value="F:protein C-terminal S-isoprenylcysteine carboxyl O-methyltransferase activity"/>
    <property type="evidence" value="ECO:0007669"/>
    <property type="project" value="UniProtKB-EC"/>
</dbReference>
<feature type="transmembrane region" description="Helical" evidence="5">
    <location>
        <begin position="95"/>
        <end position="114"/>
    </location>
</feature>
<sequence>MSLSKIPVIVILTLGFKAMLTPPQPPPAKNEIVSSTKIDSTKMRYYRLTLGHIVQAVAAVVEIAAIFAVNYPSFSVSQRILSFCTFDGQPNKLRLGQLGSLGAIFWAVGAALRIRTYKDLGRFFRYDISIQKDHRLITNGLYSYVRHPAYSGMLLANIGWFLWNGGEGSWVRESGILKTTLGQVMLLAYAIFVVVPTSAITLSRMSKEDEALRQTFGDEWDKWAAKVPYSVLPGIY</sequence>
<keyword evidence="5" id="KW-0808">Transferase</keyword>
<name>A0A067T4F9_GALM3</name>
<keyword evidence="4 5" id="KW-0472">Membrane</keyword>
<dbReference type="GO" id="GO:0032259">
    <property type="term" value="P:methylation"/>
    <property type="evidence" value="ECO:0007669"/>
    <property type="project" value="UniProtKB-KW"/>
</dbReference>
<dbReference type="InterPro" id="IPR007269">
    <property type="entry name" value="ICMT_MeTrfase"/>
</dbReference>
<evidence type="ECO:0000256" key="1">
    <source>
        <dbReference type="ARBA" id="ARBA00004141"/>
    </source>
</evidence>
<feature type="transmembrane region" description="Helical" evidence="5">
    <location>
        <begin position="183"/>
        <end position="203"/>
    </location>
</feature>
<reference evidence="7" key="1">
    <citation type="journal article" date="2014" name="Proc. Natl. Acad. Sci. U.S.A.">
        <title>Extensive sampling of basidiomycete genomes demonstrates inadequacy of the white-rot/brown-rot paradigm for wood decay fungi.</title>
        <authorList>
            <person name="Riley R."/>
            <person name="Salamov A.A."/>
            <person name="Brown D.W."/>
            <person name="Nagy L.G."/>
            <person name="Floudas D."/>
            <person name="Held B.W."/>
            <person name="Levasseur A."/>
            <person name="Lombard V."/>
            <person name="Morin E."/>
            <person name="Otillar R."/>
            <person name="Lindquist E.A."/>
            <person name="Sun H."/>
            <person name="LaButti K.M."/>
            <person name="Schmutz J."/>
            <person name="Jabbour D."/>
            <person name="Luo H."/>
            <person name="Baker S.E."/>
            <person name="Pisabarro A.G."/>
            <person name="Walton J.D."/>
            <person name="Blanchette R.A."/>
            <person name="Henrissat B."/>
            <person name="Martin F."/>
            <person name="Cullen D."/>
            <person name="Hibbett D.S."/>
            <person name="Grigoriev I.V."/>
        </authorList>
    </citation>
    <scope>NUCLEOTIDE SEQUENCE [LARGE SCALE GENOMIC DNA]</scope>
    <source>
        <strain evidence="7">CBS 339.88</strain>
    </source>
</reference>
<dbReference type="Proteomes" id="UP000027222">
    <property type="component" value="Unassembled WGS sequence"/>
</dbReference>
<dbReference type="Pfam" id="PF04140">
    <property type="entry name" value="ICMT"/>
    <property type="match status" value="1"/>
</dbReference>
<protein>
    <recommendedName>
        <fullName evidence="5">Protein-S-isoprenylcysteine O-methyltransferase</fullName>
        <ecNumber evidence="5">2.1.1.100</ecNumber>
    </recommendedName>
</protein>
<gene>
    <name evidence="6" type="ORF">GALMADRAFT_95964</name>
</gene>
<comment type="subcellular location">
    <subcellularLocation>
        <location evidence="5">Endoplasmic reticulum membrane</location>
        <topology evidence="5">Multi-pass membrane protein</topology>
    </subcellularLocation>
    <subcellularLocation>
        <location evidence="1">Membrane</location>
        <topology evidence="1">Multi-pass membrane protein</topology>
    </subcellularLocation>
</comment>
<proteinExistence type="inferred from homology"/>
<evidence type="ECO:0000256" key="5">
    <source>
        <dbReference type="RuleBase" id="RU362022"/>
    </source>
</evidence>
<organism evidence="6 7">
    <name type="scientific">Galerina marginata (strain CBS 339.88)</name>
    <dbReference type="NCBI Taxonomy" id="685588"/>
    <lineage>
        <taxon>Eukaryota</taxon>
        <taxon>Fungi</taxon>
        <taxon>Dikarya</taxon>
        <taxon>Basidiomycota</taxon>
        <taxon>Agaricomycotina</taxon>
        <taxon>Agaricomycetes</taxon>
        <taxon>Agaricomycetidae</taxon>
        <taxon>Agaricales</taxon>
        <taxon>Agaricineae</taxon>
        <taxon>Strophariaceae</taxon>
        <taxon>Galerina</taxon>
    </lineage>
</organism>
<feature type="transmembrane region" description="Helical" evidence="5">
    <location>
        <begin position="45"/>
        <end position="69"/>
    </location>
</feature>
<evidence type="ECO:0000313" key="7">
    <source>
        <dbReference type="Proteomes" id="UP000027222"/>
    </source>
</evidence>
<feature type="transmembrane region" description="Helical" evidence="5">
    <location>
        <begin position="144"/>
        <end position="163"/>
    </location>
</feature>
<comment type="catalytic activity">
    <reaction evidence="5">
        <text>[protein]-C-terminal S-[(2E,6E)-farnesyl]-L-cysteine + S-adenosyl-L-methionine = [protein]-C-terminal S-[(2E,6E)-farnesyl]-L-cysteine methyl ester + S-adenosyl-L-homocysteine</text>
        <dbReference type="Rhea" id="RHEA:21672"/>
        <dbReference type="Rhea" id="RHEA-COMP:12125"/>
        <dbReference type="Rhea" id="RHEA-COMP:12126"/>
        <dbReference type="ChEBI" id="CHEBI:57856"/>
        <dbReference type="ChEBI" id="CHEBI:59789"/>
        <dbReference type="ChEBI" id="CHEBI:90510"/>
        <dbReference type="ChEBI" id="CHEBI:90511"/>
        <dbReference type="EC" id="2.1.1.100"/>
    </reaction>
</comment>
<evidence type="ECO:0000256" key="3">
    <source>
        <dbReference type="ARBA" id="ARBA00022989"/>
    </source>
</evidence>
<keyword evidence="2 5" id="KW-0812">Transmembrane</keyword>